<dbReference type="Gene3D" id="3.10.100.10">
    <property type="entry name" value="Mannose-Binding Protein A, subunit A"/>
    <property type="match status" value="1"/>
</dbReference>
<dbReference type="Proteomes" id="UP001445076">
    <property type="component" value="Unassembled WGS sequence"/>
</dbReference>
<dbReference type="InterPro" id="IPR018378">
    <property type="entry name" value="C-type_lectin_CS"/>
</dbReference>
<keyword evidence="5" id="KW-1185">Reference proteome</keyword>
<dbReference type="PROSITE" id="PS00615">
    <property type="entry name" value="C_TYPE_LECTIN_1"/>
    <property type="match status" value="1"/>
</dbReference>
<evidence type="ECO:0000313" key="5">
    <source>
        <dbReference type="Proteomes" id="UP001445076"/>
    </source>
</evidence>
<sequence>MAAIIAITFYLLIGGCVAKVEVSELEELRSAMMITQLALSQQAQVLFRMVNGTEHVQSSCLEETCCPYPYQRVLDECFYLSTKKLSWSHARQYCHGMKGTLAMPINVYALESFVHDKGGSVFVWLGATDEGQEGEWKWLNGRPIKSEDWSGSQPDNYDGNEHCMDLRPEWHPPLNDARCSNKQRFACQYTS</sequence>
<organism evidence="4 5">
    <name type="scientific">Cherax quadricarinatus</name>
    <name type="common">Australian red claw crayfish</name>
    <dbReference type="NCBI Taxonomy" id="27406"/>
    <lineage>
        <taxon>Eukaryota</taxon>
        <taxon>Metazoa</taxon>
        <taxon>Ecdysozoa</taxon>
        <taxon>Arthropoda</taxon>
        <taxon>Crustacea</taxon>
        <taxon>Multicrustacea</taxon>
        <taxon>Malacostraca</taxon>
        <taxon>Eumalacostraca</taxon>
        <taxon>Eucarida</taxon>
        <taxon>Decapoda</taxon>
        <taxon>Pleocyemata</taxon>
        <taxon>Astacidea</taxon>
        <taxon>Parastacoidea</taxon>
        <taxon>Parastacidae</taxon>
        <taxon>Cherax</taxon>
    </lineage>
</organism>
<dbReference type="SUPFAM" id="SSF56436">
    <property type="entry name" value="C-type lectin-like"/>
    <property type="match status" value="1"/>
</dbReference>
<dbReference type="SMART" id="SM00034">
    <property type="entry name" value="CLECT"/>
    <property type="match status" value="1"/>
</dbReference>
<evidence type="ECO:0000313" key="4">
    <source>
        <dbReference type="EMBL" id="KAK8747460.1"/>
    </source>
</evidence>
<dbReference type="EMBL" id="JARKIK010000015">
    <property type="protein sequence ID" value="KAK8747460.1"/>
    <property type="molecule type" value="Genomic_DNA"/>
</dbReference>
<dbReference type="PANTHER" id="PTHR22801:SF63">
    <property type="entry name" value="C-TYPE LECTIN DOMAIN-CONTAINING PROTEIN"/>
    <property type="match status" value="1"/>
</dbReference>
<gene>
    <name evidence="4" type="ORF">OTU49_016825</name>
</gene>
<protein>
    <recommendedName>
        <fullName evidence="3">C-type lectin domain-containing protein</fullName>
    </recommendedName>
</protein>
<keyword evidence="1" id="KW-1015">Disulfide bond</keyword>
<comment type="caution">
    <text evidence="4">The sequence shown here is derived from an EMBL/GenBank/DDBJ whole genome shotgun (WGS) entry which is preliminary data.</text>
</comment>
<dbReference type="InterPro" id="IPR050801">
    <property type="entry name" value="Ca-Dep_Lectins_ImmuneDev"/>
</dbReference>
<evidence type="ECO:0000256" key="2">
    <source>
        <dbReference type="SAM" id="SignalP"/>
    </source>
</evidence>
<dbReference type="Pfam" id="PF00059">
    <property type="entry name" value="Lectin_C"/>
    <property type="match status" value="1"/>
</dbReference>
<name>A0AAW0Y6F0_CHEQU</name>
<dbReference type="PANTHER" id="PTHR22801">
    <property type="entry name" value="LITHOSTATHINE"/>
    <property type="match status" value="1"/>
</dbReference>
<dbReference type="InterPro" id="IPR016187">
    <property type="entry name" value="CTDL_fold"/>
</dbReference>
<dbReference type="InterPro" id="IPR001304">
    <property type="entry name" value="C-type_lectin-like"/>
</dbReference>
<feature type="chain" id="PRO_5043788450" description="C-type lectin domain-containing protein" evidence="2">
    <location>
        <begin position="19"/>
        <end position="191"/>
    </location>
</feature>
<feature type="domain" description="C-type lectin" evidence="3">
    <location>
        <begin position="73"/>
        <end position="188"/>
    </location>
</feature>
<dbReference type="InterPro" id="IPR016186">
    <property type="entry name" value="C-type_lectin-like/link_sf"/>
</dbReference>
<proteinExistence type="predicted"/>
<feature type="signal peptide" evidence="2">
    <location>
        <begin position="1"/>
        <end position="18"/>
    </location>
</feature>
<accession>A0AAW0Y6F0</accession>
<evidence type="ECO:0000256" key="1">
    <source>
        <dbReference type="ARBA" id="ARBA00023157"/>
    </source>
</evidence>
<dbReference type="PROSITE" id="PS50041">
    <property type="entry name" value="C_TYPE_LECTIN_2"/>
    <property type="match status" value="1"/>
</dbReference>
<dbReference type="AlphaFoldDB" id="A0AAW0Y6F0"/>
<reference evidence="4 5" key="1">
    <citation type="journal article" date="2024" name="BMC Genomics">
        <title>Genome assembly of redclaw crayfish (Cherax quadricarinatus) provides insights into its immune adaptation and hypoxia tolerance.</title>
        <authorList>
            <person name="Liu Z."/>
            <person name="Zheng J."/>
            <person name="Li H."/>
            <person name="Fang K."/>
            <person name="Wang S."/>
            <person name="He J."/>
            <person name="Zhou D."/>
            <person name="Weng S."/>
            <person name="Chi M."/>
            <person name="Gu Z."/>
            <person name="He J."/>
            <person name="Li F."/>
            <person name="Wang M."/>
        </authorList>
    </citation>
    <scope>NUCLEOTIDE SEQUENCE [LARGE SCALE GENOMIC DNA]</scope>
    <source>
        <strain evidence="4">ZL_2023a</strain>
    </source>
</reference>
<keyword evidence="2" id="KW-0732">Signal</keyword>
<evidence type="ECO:0000259" key="3">
    <source>
        <dbReference type="PROSITE" id="PS50041"/>
    </source>
</evidence>